<evidence type="ECO:0000313" key="3">
    <source>
        <dbReference type="Proteomes" id="UP000598360"/>
    </source>
</evidence>
<evidence type="ECO:0000313" key="2">
    <source>
        <dbReference type="EMBL" id="MBE9372935.1"/>
    </source>
</evidence>
<dbReference type="EMBL" id="JADEYC010000001">
    <property type="protein sequence ID" value="MBE9372935.1"/>
    <property type="molecule type" value="Genomic_DNA"/>
</dbReference>
<accession>A0A929FXZ1</accession>
<dbReference type="RefSeq" id="WP_193926385.1">
    <property type="nucleotide sequence ID" value="NZ_JADEYC010000001.1"/>
</dbReference>
<evidence type="ECO:0000256" key="1">
    <source>
        <dbReference type="SAM" id="Phobius"/>
    </source>
</evidence>
<keyword evidence="1" id="KW-0472">Membrane</keyword>
<name>A0A929FXZ1_9PSEU</name>
<feature type="transmembrane region" description="Helical" evidence="1">
    <location>
        <begin position="102"/>
        <end position="126"/>
    </location>
</feature>
<sequence>MAAFNRLHRRATAWFGGMSPLVAVAAVVALVVVVWLISLSSWVFLALLAVCSVACAAYGAVQVHRGGRSAHVREDVVPAAAGVLLAWPIGAFGVTFSGLAGAWSAASAVTAFVVAALVFTFGRILLKASRARS</sequence>
<protein>
    <submittedName>
        <fullName evidence="2">Uncharacterized protein</fullName>
    </submittedName>
</protein>
<feature type="transmembrane region" description="Helical" evidence="1">
    <location>
        <begin position="43"/>
        <end position="64"/>
    </location>
</feature>
<keyword evidence="1" id="KW-1133">Transmembrane helix</keyword>
<feature type="transmembrane region" description="Helical" evidence="1">
    <location>
        <begin position="12"/>
        <end position="37"/>
    </location>
</feature>
<reference evidence="2" key="1">
    <citation type="submission" date="2020-10" db="EMBL/GenBank/DDBJ databases">
        <title>Diversity and distribution of actinomycetes associated with coral in the coast of Hainan.</title>
        <authorList>
            <person name="Li F."/>
        </authorList>
    </citation>
    <scope>NUCLEOTIDE SEQUENCE</scope>
    <source>
        <strain evidence="2">HNM0983</strain>
    </source>
</reference>
<keyword evidence="1" id="KW-0812">Transmembrane</keyword>
<keyword evidence="3" id="KW-1185">Reference proteome</keyword>
<gene>
    <name evidence="2" type="ORF">IQ251_00590</name>
</gene>
<comment type="caution">
    <text evidence="2">The sequence shown here is derived from an EMBL/GenBank/DDBJ whole genome shotgun (WGS) entry which is preliminary data.</text>
</comment>
<organism evidence="2 3">
    <name type="scientific">Saccharopolyspora montiporae</name>
    <dbReference type="NCBI Taxonomy" id="2781240"/>
    <lineage>
        <taxon>Bacteria</taxon>
        <taxon>Bacillati</taxon>
        <taxon>Actinomycetota</taxon>
        <taxon>Actinomycetes</taxon>
        <taxon>Pseudonocardiales</taxon>
        <taxon>Pseudonocardiaceae</taxon>
        <taxon>Saccharopolyspora</taxon>
    </lineage>
</organism>
<feature type="transmembrane region" description="Helical" evidence="1">
    <location>
        <begin position="76"/>
        <end position="96"/>
    </location>
</feature>
<dbReference type="AlphaFoldDB" id="A0A929FXZ1"/>
<dbReference type="Proteomes" id="UP000598360">
    <property type="component" value="Unassembled WGS sequence"/>
</dbReference>
<proteinExistence type="predicted"/>